<protein>
    <submittedName>
        <fullName evidence="8">2-oxoglutarate-dependent dioxygenase</fullName>
    </submittedName>
</protein>
<feature type="domain" description="Fe2OG dioxygenase" evidence="7">
    <location>
        <begin position="188"/>
        <end position="295"/>
    </location>
</feature>
<dbReference type="GO" id="GO:0031418">
    <property type="term" value="F:L-ascorbic acid binding"/>
    <property type="evidence" value="ECO:0007669"/>
    <property type="project" value="UniProtKB-KW"/>
</dbReference>
<evidence type="ECO:0000256" key="3">
    <source>
        <dbReference type="ARBA" id="ARBA00022896"/>
    </source>
</evidence>
<gene>
    <name evidence="8" type="ORF">F3K02_03995</name>
</gene>
<organism evidence="8 9">
    <name type="scientific">Hydrogenophaga aromaticivorans</name>
    <dbReference type="NCBI Taxonomy" id="2610898"/>
    <lineage>
        <taxon>Bacteria</taxon>
        <taxon>Pseudomonadati</taxon>
        <taxon>Pseudomonadota</taxon>
        <taxon>Betaproteobacteria</taxon>
        <taxon>Burkholderiales</taxon>
        <taxon>Comamonadaceae</taxon>
        <taxon>Hydrogenophaga</taxon>
    </lineage>
</organism>
<keyword evidence="5" id="KW-0560">Oxidoreductase</keyword>
<keyword evidence="6" id="KW-0408">Iron</keyword>
<dbReference type="PANTHER" id="PTHR10869:SF246">
    <property type="entry name" value="TRANSMEMBRANE PROLYL 4-HYDROXYLASE"/>
    <property type="match status" value="1"/>
</dbReference>
<dbReference type="AlphaFoldDB" id="A0A7Y8GUM6"/>
<evidence type="ECO:0000256" key="1">
    <source>
        <dbReference type="ARBA" id="ARBA00001961"/>
    </source>
</evidence>
<dbReference type="Proteomes" id="UP000545507">
    <property type="component" value="Unassembled WGS sequence"/>
</dbReference>
<dbReference type="InterPro" id="IPR045054">
    <property type="entry name" value="P4HA-like"/>
</dbReference>
<evidence type="ECO:0000259" key="7">
    <source>
        <dbReference type="PROSITE" id="PS51471"/>
    </source>
</evidence>
<dbReference type="InterPro" id="IPR005123">
    <property type="entry name" value="Oxoglu/Fe-dep_dioxygenase_dom"/>
</dbReference>
<sequence>MAGGTMVQTITPELRRWIVEQTVAGFSPESVLDAMVKVGWRQELAAAALEDSLREHRRQRGDGRGAGVAPVVVPARSQAVAARLPKISLSPSLLCLDAGDRQVRVLATLSLPRVVVLGGLLSDEECEALIDAARPRLARSLTVQTQTGGEELNPDRTSNGMFFTRGESELLRRIEARIARLVNWPLENGEGMQVLNYPVGAEYKPHYDYFDPAEPGTPTILQRGGQRLATLVMYLNEPAEGGGTIFPDVGLEVAPQRGNAVFFSYDKPSPITRTLHGGAPVVQGEKWVATKWLREREFI</sequence>
<dbReference type="GO" id="GO:0005506">
    <property type="term" value="F:iron ion binding"/>
    <property type="evidence" value="ECO:0007669"/>
    <property type="project" value="InterPro"/>
</dbReference>
<dbReference type="Pfam" id="PF13640">
    <property type="entry name" value="2OG-FeII_Oxy_3"/>
    <property type="match status" value="1"/>
</dbReference>
<evidence type="ECO:0000256" key="5">
    <source>
        <dbReference type="ARBA" id="ARBA00023002"/>
    </source>
</evidence>
<evidence type="ECO:0000256" key="4">
    <source>
        <dbReference type="ARBA" id="ARBA00022964"/>
    </source>
</evidence>
<evidence type="ECO:0000313" key="8">
    <source>
        <dbReference type="EMBL" id="NWF44417.1"/>
    </source>
</evidence>
<dbReference type="RefSeq" id="WP_177133575.1">
    <property type="nucleotide sequence ID" value="NZ_VYGV01000005.1"/>
</dbReference>
<dbReference type="EMBL" id="VYGV01000005">
    <property type="protein sequence ID" value="NWF44417.1"/>
    <property type="molecule type" value="Genomic_DNA"/>
</dbReference>
<evidence type="ECO:0000313" key="9">
    <source>
        <dbReference type="Proteomes" id="UP000545507"/>
    </source>
</evidence>
<keyword evidence="9" id="KW-1185">Reference proteome</keyword>
<dbReference type="Gene3D" id="2.60.120.620">
    <property type="entry name" value="q2cbj1_9rhob like domain"/>
    <property type="match status" value="1"/>
</dbReference>
<keyword evidence="3" id="KW-0847">Vitamin C</keyword>
<dbReference type="PANTHER" id="PTHR10869">
    <property type="entry name" value="PROLYL 4-HYDROXYLASE ALPHA SUBUNIT"/>
    <property type="match status" value="1"/>
</dbReference>
<dbReference type="SMART" id="SM00702">
    <property type="entry name" value="P4Hc"/>
    <property type="match status" value="1"/>
</dbReference>
<comment type="cofactor">
    <cofactor evidence="1">
        <name>L-ascorbate</name>
        <dbReference type="ChEBI" id="CHEBI:38290"/>
    </cofactor>
</comment>
<keyword evidence="4 8" id="KW-0223">Dioxygenase</keyword>
<evidence type="ECO:0000256" key="6">
    <source>
        <dbReference type="ARBA" id="ARBA00023004"/>
    </source>
</evidence>
<dbReference type="PROSITE" id="PS51471">
    <property type="entry name" value="FE2OG_OXY"/>
    <property type="match status" value="1"/>
</dbReference>
<reference evidence="8 9" key="1">
    <citation type="submission" date="2019-09" db="EMBL/GenBank/DDBJ databases">
        <title>Hydrogenophaga aromatica sp. nov., isolated from a para-xylene-degrading enrichment culture.</title>
        <authorList>
            <person name="Tancsics A."/>
            <person name="Banerjee S."/>
        </authorList>
    </citation>
    <scope>NUCLEOTIDE SEQUENCE [LARGE SCALE GENOMIC DNA]</scope>
    <source>
        <strain evidence="8 9">D2P1</strain>
    </source>
</reference>
<comment type="caution">
    <text evidence="8">The sequence shown here is derived from an EMBL/GenBank/DDBJ whole genome shotgun (WGS) entry which is preliminary data.</text>
</comment>
<proteinExistence type="predicted"/>
<dbReference type="InterPro" id="IPR006620">
    <property type="entry name" value="Pro_4_hyd_alph"/>
</dbReference>
<keyword evidence="2" id="KW-0479">Metal-binding</keyword>
<accession>A0A7Y8GUM6</accession>
<evidence type="ECO:0000256" key="2">
    <source>
        <dbReference type="ARBA" id="ARBA00022723"/>
    </source>
</evidence>
<dbReference type="GO" id="GO:0004656">
    <property type="term" value="F:procollagen-proline 4-dioxygenase activity"/>
    <property type="evidence" value="ECO:0007669"/>
    <property type="project" value="TreeGrafter"/>
</dbReference>
<name>A0A7Y8GUM6_9BURK</name>
<dbReference type="InterPro" id="IPR044862">
    <property type="entry name" value="Pro_4_hyd_alph_FE2OG_OXY"/>
</dbReference>